<feature type="transmembrane region" description="Helical" evidence="1">
    <location>
        <begin position="16"/>
        <end position="36"/>
    </location>
</feature>
<organism evidence="3 4">
    <name type="scientific">Helianthus annuus</name>
    <name type="common">Common sunflower</name>
    <dbReference type="NCBI Taxonomy" id="4232"/>
    <lineage>
        <taxon>Eukaryota</taxon>
        <taxon>Viridiplantae</taxon>
        <taxon>Streptophyta</taxon>
        <taxon>Embryophyta</taxon>
        <taxon>Tracheophyta</taxon>
        <taxon>Spermatophyta</taxon>
        <taxon>Magnoliopsida</taxon>
        <taxon>eudicotyledons</taxon>
        <taxon>Gunneridae</taxon>
        <taxon>Pentapetalae</taxon>
        <taxon>asterids</taxon>
        <taxon>campanulids</taxon>
        <taxon>Asterales</taxon>
        <taxon>Asteraceae</taxon>
        <taxon>Asteroideae</taxon>
        <taxon>Heliantheae alliance</taxon>
        <taxon>Heliantheae</taxon>
        <taxon>Helianthus</taxon>
    </lineage>
</organism>
<dbReference type="InParanoid" id="A0A251SGK8"/>
<proteinExistence type="predicted"/>
<dbReference type="Proteomes" id="UP000215914">
    <property type="component" value="Chromosome 14"/>
</dbReference>
<protein>
    <submittedName>
        <fullName evidence="3">Uncharacterized protein</fullName>
    </submittedName>
</protein>
<sequence>MENAQDRGMLFYAYKLYFVTCRFCTKIIIVAVRSSYVVDSMTRHKRVICVGSFSRPNESFRRDLVQYERRKQTNQSYFS</sequence>
<name>A0A251SGK8_HELAN</name>
<evidence type="ECO:0000256" key="1">
    <source>
        <dbReference type="SAM" id="Phobius"/>
    </source>
</evidence>
<evidence type="ECO:0000313" key="4">
    <source>
        <dbReference type="Proteomes" id="UP000215914"/>
    </source>
</evidence>
<keyword evidence="1" id="KW-1133">Transmembrane helix</keyword>
<keyword evidence="4" id="KW-1185">Reference proteome</keyword>
<dbReference type="EMBL" id="CM007903">
    <property type="protein sequence ID" value="OTF97957.1"/>
    <property type="molecule type" value="Genomic_DNA"/>
</dbReference>
<evidence type="ECO:0000313" key="2">
    <source>
        <dbReference type="EMBL" id="KAF5798694.1"/>
    </source>
</evidence>
<dbReference type="Gramene" id="mRNA:HanXRQr2_Chr07g0295901">
    <property type="protein sequence ID" value="CDS:HanXRQr2_Chr07g0295901.1"/>
    <property type="gene ID" value="HanXRQr2_Chr07g0295901"/>
</dbReference>
<keyword evidence="1" id="KW-0812">Transmembrane</keyword>
<evidence type="ECO:0000313" key="3">
    <source>
        <dbReference type="EMBL" id="OTF97957.1"/>
    </source>
</evidence>
<keyword evidence="1" id="KW-0472">Membrane</keyword>
<reference evidence="2" key="3">
    <citation type="submission" date="2020-06" db="EMBL/GenBank/DDBJ databases">
        <title>Helianthus annuus Genome sequencing and assembly Release 2.</title>
        <authorList>
            <person name="Gouzy J."/>
            <person name="Langlade N."/>
            <person name="Munos S."/>
        </authorList>
    </citation>
    <scope>NUCLEOTIDE SEQUENCE</scope>
    <source>
        <tissue evidence="2">Leaves</tissue>
    </source>
</reference>
<accession>A0A251SGK8</accession>
<dbReference type="AlphaFoldDB" id="A0A251SGK8"/>
<dbReference type="EMBL" id="MNCJ02000322">
    <property type="protein sequence ID" value="KAF5798694.1"/>
    <property type="molecule type" value="Genomic_DNA"/>
</dbReference>
<gene>
    <name evidence="3" type="ORF">HannXRQ_Chr14g0440371</name>
    <name evidence="2" type="ORF">HanXRQr2_Chr07g0295901</name>
</gene>
<reference evidence="3" key="2">
    <citation type="submission" date="2017-02" db="EMBL/GenBank/DDBJ databases">
        <title>Sunflower complete genome.</title>
        <authorList>
            <person name="Langlade N."/>
            <person name="Munos S."/>
        </authorList>
    </citation>
    <scope>NUCLEOTIDE SEQUENCE [LARGE SCALE GENOMIC DNA]</scope>
    <source>
        <tissue evidence="3">Leaves</tissue>
    </source>
</reference>
<reference evidence="2 4" key="1">
    <citation type="journal article" date="2017" name="Nature">
        <title>The sunflower genome provides insights into oil metabolism, flowering and Asterid evolution.</title>
        <authorList>
            <person name="Badouin H."/>
            <person name="Gouzy J."/>
            <person name="Grassa C.J."/>
            <person name="Murat F."/>
            <person name="Staton S.E."/>
            <person name="Cottret L."/>
            <person name="Lelandais-Briere C."/>
            <person name="Owens G.L."/>
            <person name="Carrere S."/>
            <person name="Mayjonade B."/>
            <person name="Legrand L."/>
            <person name="Gill N."/>
            <person name="Kane N.C."/>
            <person name="Bowers J.E."/>
            <person name="Hubner S."/>
            <person name="Bellec A."/>
            <person name="Berard A."/>
            <person name="Berges H."/>
            <person name="Blanchet N."/>
            <person name="Boniface M.C."/>
            <person name="Brunel D."/>
            <person name="Catrice O."/>
            <person name="Chaidir N."/>
            <person name="Claudel C."/>
            <person name="Donnadieu C."/>
            <person name="Faraut T."/>
            <person name="Fievet G."/>
            <person name="Helmstetter N."/>
            <person name="King M."/>
            <person name="Knapp S.J."/>
            <person name="Lai Z."/>
            <person name="Le Paslier M.C."/>
            <person name="Lippi Y."/>
            <person name="Lorenzon L."/>
            <person name="Mandel J.R."/>
            <person name="Marage G."/>
            <person name="Marchand G."/>
            <person name="Marquand E."/>
            <person name="Bret-Mestries E."/>
            <person name="Morien E."/>
            <person name="Nambeesan S."/>
            <person name="Nguyen T."/>
            <person name="Pegot-Espagnet P."/>
            <person name="Pouilly N."/>
            <person name="Raftis F."/>
            <person name="Sallet E."/>
            <person name="Schiex T."/>
            <person name="Thomas J."/>
            <person name="Vandecasteele C."/>
            <person name="Vares D."/>
            <person name="Vear F."/>
            <person name="Vautrin S."/>
            <person name="Crespi M."/>
            <person name="Mangin B."/>
            <person name="Burke J.M."/>
            <person name="Salse J."/>
            <person name="Munos S."/>
            <person name="Vincourt P."/>
            <person name="Rieseberg L.H."/>
            <person name="Langlade N.B."/>
        </authorList>
    </citation>
    <scope>NUCLEOTIDE SEQUENCE [LARGE SCALE GENOMIC DNA]</scope>
    <source>
        <strain evidence="4">cv. SF193</strain>
        <tissue evidence="2">Leaves</tissue>
    </source>
</reference>